<keyword evidence="4" id="KW-0032">Aminotransferase</keyword>
<reference evidence="5" key="1">
    <citation type="journal article" date="2019" name="Int. J. Syst. Evol. Microbiol.">
        <title>The Global Catalogue of Microorganisms (GCM) 10K type strain sequencing project: providing services to taxonomists for standard genome sequencing and annotation.</title>
        <authorList>
            <consortium name="The Broad Institute Genomics Platform"/>
            <consortium name="The Broad Institute Genome Sequencing Center for Infectious Disease"/>
            <person name="Wu L."/>
            <person name="Ma J."/>
        </authorList>
    </citation>
    <scope>NUCLEOTIDE SEQUENCE [LARGE SCALE GENOMIC DNA]</scope>
    <source>
        <strain evidence="5">CCUG 55608</strain>
    </source>
</reference>
<dbReference type="RefSeq" id="WP_265988723.1">
    <property type="nucleotide sequence ID" value="NZ_CP110973.1"/>
</dbReference>
<comment type="caution">
    <text evidence="4">The sequence shown here is derived from an EMBL/GenBank/DDBJ whole genome shotgun (WGS) entry which is preliminary data.</text>
</comment>
<dbReference type="InterPro" id="IPR015421">
    <property type="entry name" value="PyrdxlP-dep_Trfase_major"/>
</dbReference>
<keyword evidence="5" id="KW-1185">Reference proteome</keyword>
<dbReference type="PIRSF" id="PIRSF000390">
    <property type="entry name" value="PLP_StrS"/>
    <property type="match status" value="1"/>
</dbReference>
<evidence type="ECO:0000256" key="2">
    <source>
        <dbReference type="ARBA" id="ARBA00037999"/>
    </source>
</evidence>
<proteinExistence type="inferred from homology"/>
<organism evidence="4 5">
    <name type="scientific">Larkinella insperata</name>
    <dbReference type="NCBI Taxonomy" id="332158"/>
    <lineage>
        <taxon>Bacteria</taxon>
        <taxon>Pseudomonadati</taxon>
        <taxon>Bacteroidota</taxon>
        <taxon>Cytophagia</taxon>
        <taxon>Cytophagales</taxon>
        <taxon>Spirosomataceae</taxon>
        <taxon>Larkinella</taxon>
    </lineage>
</organism>
<keyword evidence="4" id="KW-0808">Transferase</keyword>
<dbReference type="Proteomes" id="UP001597116">
    <property type="component" value="Unassembled WGS sequence"/>
</dbReference>
<dbReference type="PANTHER" id="PTHR30244:SF36">
    <property type="entry name" value="3-OXO-GLUCOSE-6-PHOSPHATE:GLUTAMATE AMINOTRANSFERASE"/>
    <property type="match status" value="1"/>
</dbReference>
<dbReference type="GO" id="GO:0008483">
    <property type="term" value="F:transaminase activity"/>
    <property type="evidence" value="ECO:0007669"/>
    <property type="project" value="UniProtKB-KW"/>
</dbReference>
<dbReference type="SUPFAM" id="SSF53383">
    <property type="entry name" value="PLP-dependent transferases"/>
    <property type="match status" value="1"/>
</dbReference>
<dbReference type="InterPro" id="IPR000653">
    <property type="entry name" value="DegT/StrS_aminotransferase"/>
</dbReference>
<dbReference type="Gene3D" id="3.40.640.10">
    <property type="entry name" value="Type I PLP-dependent aspartate aminotransferase-like (Major domain)"/>
    <property type="match status" value="1"/>
</dbReference>
<evidence type="ECO:0000313" key="4">
    <source>
        <dbReference type="EMBL" id="MFD1144419.1"/>
    </source>
</evidence>
<evidence type="ECO:0000256" key="1">
    <source>
        <dbReference type="ARBA" id="ARBA00022898"/>
    </source>
</evidence>
<keyword evidence="1 3" id="KW-0663">Pyridoxal phosphate</keyword>
<dbReference type="PANTHER" id="PTHR30244">
    <property type="entry name" value="TRANSAMINASE"/>
    <property type="match status" value="1"/>
</dbReference>
<evidence type="ECO:0000313" key="5">
    <source>
        <dbReference type="Proteomes" id="UP001597116"/>
    </source>
</evidence>
<accession>A0ABW3QLR9</accession>
<gene>
    <name evidence="4" type="ORF">ACFQ4C_25050</name>
</gene>
<dbReference type="InterPro" id="IPR015424">
    <property type="entry name" value="PyrdxlP-dep_Trfase"/>
</dbReference>
<dbReference type="Pfam" id="PF01041">
    <property type="entry name" value="DegT_DnrJ_EryC1"/>
    <property type="match status" value="1"/>
</dbReference>
<protein>
    <submittedName>
        <fullName evidence="4">DegT/DnrJ/EryC1/StrS family aminotransferase</fullName>
    </submittedName>
</protein>
<name>A0ABW3QLR9_9BACT</name>
<dbReference type="Gene3D" id="3.90.1150.10">
    <property type="entry name" value="Aspartate Aminotransferase, domain 1"/>
    <property type="match status" value="1"/>
</dbReference>
<dbReference type="InterPro" id="IPR015422">
    <property type="entry name" value="PyrdxlP-dep_Trfase_small"/>
</dbReference>
<dbReference type="CDD" id="cd00616">
    <property type="entry name" value="AHBA_syn"/>
    <property type="match status" value="1"/>
</dbReference>
<evidence type="ECO:0000256" key="3">
    <source>
        <dbReference type="RuleBase" id="RU004508"/>
    </source>
</evidence>
<dbReference type="EMBL" id="JBHTLP010000021">
    <property type="protein sequence ID" value="MFD1144419.1"/>
    <property type="molecule type" value="Genomic_DNA"/>
</dbReference>
<comment type="similarity">
    <text evidence="2 3">Belongs to the DegT/DnrJ/EryC1 family.</text>
</comment>
<sequence length="371" mass="41188">MSCPVTRPAIAFLDLRAVNAPHQEAVRRATDRVLGSGWYILGKELERFEQQFAEYCGVRYCVGVGNGLDALTLILNAYDFPPGSEVVVPAQTFIASVLAVTQAGLKPVLVEPDPQTYLIDPGRIQAAISPRTRAILVVHLYGKCCAMKPITELARQHGLKVIEDAAQAHGATYQNRKAGGLGDAAGFSFYPVKNLGALGDGGAITTNDPALAERLRYLRNYGSQQKYVNEYVGGNSRLDELQAAILAEKLPRLDAENNRRRHLARRYLDGIRHPKVVLPPADTLAEDGWHLFVIRHPDRPKLIDYLSQYGIQTAIHYPIPPHHQQAYPDLRSLSLPLTEQLHREVISLPLNTVLHDDEIDWIIRTINQAPL</sequence>